<evidence type="ECO:0000313" key="8">
    <source>
        <dbReference type="EMBL" id="WNM26066.1"/>
    </source>
</evidence>
<proteinExistence type="inferred from homology"/>
<dbReference type="Gene3D" id="3.10.50.40">
    <property type="match status" value="1"/>
</dbReference>
<dbReference type="PROSITE" id="PS51257">
    <property type="entry name" value="PROKAR_LIPOPROTEIN"/>
    <property type="match status" value="1"/>
</dbReference>
<dbReference type="GO" id="GO:0003755">
    <property type="term" value="F:peptidyl-prolyl cis-trans isomerase activity"/>
    <property type="evidence" value="ECO:0007669"/>
    <property type="project" value="UniProtKB-UniRule"/>
</dbReference>
<dbReference type="AlphaFoldDB" id="A0AA96FCL0"/>
<evidence type="ECO:0000256" key="2">
    <source>
        <dbReference type="ARBA" id="ARBA00023110"/>
    </source>
</evidence>
<feature type="signal peptide" evidence="6">
    <location>
        <begin position="1"/>
        <end position="21"/>
    </location>
</feature>
<evidence type="ECO:0000256" key="1">
    <source>
        <dbReference type="ARBA" id="ARBA00000971"/>
    </source>
</evidence>
<keyword evidence="6" id="KW-0732">Signal</keyword>
<dbReference type="Pfam" id="PF00254">
    <property type="entry name" value="FKBP_C"/>
    <property type="match status" value="1"/>
</dbReference>
<gene>
    <name evidence="8" type="ORF">RN607_07605</name>
</gene>
<evidence type="ECO:0000256" key="4">
    <source>
        <dbReference type="PROSITE-ProRule" id="PRU00277"/>
    </source>
</evidence>
<evidence type="ECO:0000256" key="5">
    <source>
        <dbReference type="RuleBase" id="RU003915"/>
    </source>
</evidence>
<dbReference type="SUPFAM" id="SSF54534">
    <property type="entry name" value="FKBP-like"/>
    <property type="match status" value="1"/>
</dbReference>
<keyword evidence="3 4" id="KW-0413">Isomerase</keyword>
<dbReference type="InterPro" id="IPR046357">
    <property type="entry name" value="PPIase_dom_sf"/>
</dbReference>
<feature type="chain" id="PRO_5041665529" description="Peptidyl-prolyl cis-trans isomerase" evidence="6">
    <location>
        <begin position="22"/>
        <end position="296"/>
    </location>
</feature>
<dbReference type="RefSeq" id="WP_313541572.1">
    <property type="nucleotide sequence ID" value="NZ_CP134880.1"/>
</dbReference>
<dbReference type="KEGG" id="dcp:RN607_07605"/>
<name>A0AA96FCL0_9MICO</name>
<organism evidence="8">
    <name type="scientific">Demequina capsici</name>
    <dbReference type="NCBI Taxonomy" id="3075620"/>
    <lineage>
        <taxon>Bacteria</taxon>
        <taxon>Bacillati</taxon>
        <taxon>Actinomycetota</taxon>
        <taxon>Actinomycetes</taxon>
        <taxon>Micrococcales</taxon>
        <taxon>Demequinaceae</taxon>
        <taxon>Demequina</taxon>
    </lineage>
</organism>
<dbReference type="PROSITE" id="PS50059">
    <property type="entry name" value="FKBP_PPIASE"/>
    <property type="match status" value="1"/>
</dbReference>
<keyword evidence="2 4" id="KW-0697">Rotamase</keyword>
<reference evidence="8" key="1">
    <citation type="submission" date="2023-09" db="EMBL/GenBank/DDBJ databases">
        <title>Demequina sp. a novel bacteria isolated from Capsicum annuum.</title>
        <authorList>
            <person name="Humaira Z."/>
            <person name="Lee J."/>
            <person name="Cho D."/>
        </authorList>
    </citation>
    <scope>NUCLEOTIDE SEQUENCE</scope>
    <source>
        <strain evidence="8">PMTSA13</strain>
    </source>
</reference>
<accession>A0AA96FCL0</accession>
<dbReference type="InterPro" id="IPR001179">
    <property type="entry name" value="PPIase_FKBP_dom"/>
</dbReference>
<comment type="catalytic activity">
    <reaction evidence="1 4 5">
        <text>[protein]-peptidylproline (omega=180) = [protein]-peptidylproline (omega=0)</text>
        <dbReference type="Rhea" id="RHEA:16237"/>
        <dbReference type="Rhea" id="RHEA-COMP:10747"/>
        <dbReference type="Rhea" id="RHEA-COMP:10748"/>
        <dbReference type="ChEBI" id="CHEBI:83833"/>
        <dbReference type="ChEBI" id="CHEBI:83834"/>
        <dbReference type="EC" id="5.2.1.8"/>
    </reaction>
</comment>
<feature type="domain" description="PPIase FKBP-type" evidence="7">
    <location>
        <begin position="211"/>
        <end position="296"/>
    </location>
</feature>
<dbReference type="EMBL" id="CP134880">
    <property type="protein sequence ID" value="WNM26066.1"/>
    <property type="molecule type" value="Genomic_DNA"/>
</dbReference>
<sequence>MRRVIALAIAGALMLSGCVSGPPDASASVSASGNVDEITVGNADDGKSPTLDIPEGKVWDTAQTEVLWEGDGDQLVDGQPLLLDMYGISLADGSELINSYKGLARSFLLAPELLGQDLYDALLGARVGTRILHVSPAPADNPDGEPPIALVIDVLPTHAVGTAVDPLSDMPVVTTAADGTPSVTIGSNVQQPTDLQVVTLIQGAGEQVRTGSFVMVNFTMVSWDGEVLDSSWPEEVAPLEVEVGSGQSIQAIEDGLLDQTVGSQLLILAPASYAYPDKGPVVLVVDILDVFTPEDS</sequence>
<evidence type="ECO:0000259" key="7">
    <source>
        <dbReference type="PROSITE" id="PS50059"/>
    </source>
</evidence>
<protein>
    <recommendedName>
        <fullName evidence="5">Peptidyl-prolyl cis-trans isomerase</fullName>
        <ecNumber evidence="5">5.2.1.8</ecNumber>
    </recommendedName>
</protein>
<dbReference type="Proteomes" id="UP001303408">
    <property type="component" value="Chromosome"/>
</dbReference>
<dbReference type="EC" id="5.2.1.8" evidence="5"/>
<evidence type="ECO:0000256" key="3">
    <source>
        <dbReference type="ARBA" id="ARBA00023235"/>
    </source>
</evidence>
<comment type="similarity">
    <text evidence="5">Belongs to the FKBP-type PPIase family.</text>
</comment>
<evidence type="ECO:0000256" key="6">
    <source>
        <dbReference type="SAM" id="SignalP"/>
    </source>
</evidence>